<evidence type="ECO:0000259" key="1">
    <source>
        <dbReference type="Pfam" id="PF13229"/>
    </source>
</evidence>
<dbReference type="Pfam" id="PF13229">
    <property type="entry name" value="Beta_helix"/>
    <property type="match status" value="1"/>
</dbReference>
<keyword evidence="3" id="KW-1185">Reference proteome</keyword>
<accession>A0ABR7MWE3</accession>
<organism evidence="2 3">
    <name type="scientific">Jutongia hominis</name>
    <dbReference type="NCBI Taxonomy" id="2763664"/>
    <lineage>
        <taxon>Bacteria</taxon>
        <taxon>Bacillati</taxon>
        <taxon>Bacillota</taxon>
        <taxon>Clostridia</taxon>
        <taxon>Lachnospirales</taxon>
        <taxon>Lachnospiraceae</taxon>
        <taxon>Jutongia</taxon>
    </lineage>
</organism>
<feature type="domain" description="Right handed beta helix" evidence="1">
    <location>
        <begin position="265"/>
        <end position="384"/>
    </location>
</feature>
<dbReference type="SUPFAM" id="SSF51126">
    <property type="entry name" value="Pectin lyase-like"/>
    <property type="match status" value="2"/>
</dbReference>
<dbReference type="InterPro" id="IPR039448">
    <property type="entry name" value="Beta_helix"/>
</dbReference>
<sequence length="617" mass="70312">MIVDNLTKFNQKKKLWMTPKHPMYIRSVDFKILYGAAILIQAEIDSFSNPLNNFELERLLVSGLHLEREQMAKVLSVAKEEEKVYAALQKQLISEREKYLLLLDMINVSLSKEKLPVKEKEHIEQVRNQLKVNGKCMTLIYEFSIAANREDVTRCREILHRMHLQDMELTPLDMKYYIMRLWGTMDCTQQMLVEAKEVRIAERCQILEDLVLTKGMRLIFDHCEVRIHGNILLDGGELIIEDSKVIRKGDSHRACFNMKSVYSRILIDRSEMDCRNLGMLVRAEAGNLLIRDSLIYQTTRGAAIRFWGNAVKIVNTTFYNCYSPEDGGAIMIRTPEGEVTKCRFRNCEARRGGAVFGVEGNKITHCVFEECCVAEYGAAIFYHGFVRANMHHLRYKNCCPEGAETVQYLAPMATFHITGEYHITVSTIIDCPVIVETEGNLVIENANIYLNYSICCRGGLQMKNVHMISTHLKDTDMIILEHSRNCRIHHCEFNGMCKTGGISASGSRIMISNSLFRNMSGGRAIYDAFSPDIRETIFNYCEKGAVFCQNGEIKRCVFVNCRAKNGAGVSMYGTRGVIEQCSFRRCIADHTGGAVDRMLGQRVIKCTCEDCKPNDIS</sequence>
<evidence type="ECO:0000313" key="3">
    <source>
        <dbReference type="Proteomes" id="UP000637513"/>
    </source>
</evidence>
<dbReference type="SMART" id="SM00710">
    <property type="entry name" value="PbH1"/>
    <property type="match status" value="5"/>
</dbReference>
<evidence type="ECO:0000313" key="2">
    <source>
        <dbReference type="EMBL" id="MBC8558115.1"/>
    </source>
</evidence>
<dbReference type="EMBL" id="JACRSW010000035">
    <property type="protein sequence ID" value="MBC8558115.1"/>
    <property type="molecule type" value="Genomic_DNA"/>
</dbReference>
<dbReference type="Gene3D" id="2.160.20.10">
    <property type="entry name" value="Single-stranded right-handed beta-helix, Pectin lyase-like"/>
    <property type="match status" value="1"/>
</dbReference>
<name>A0ABR7MWE3_9FIRM</name>
<dbReference type="RefSeq" id="WP_249305575.1">
    <property type="nucleotide sequence ID" value="NZ_JACRSW010000035.1"/>
</dbReference>
<protein>
    <recommendedName>
        <fullName evidence="1">Right handed beta helix domain-containing protein</fullName>
    </recommendedName>
</protein>
<dbReference type="InterPro" id="IPR012334">
    <property type="entry name" value="Pectin_lyas_fold"/>
</dbReference>
<comment type="caution">
    <text evidence="2">The sequence shown here is derived from an EMBL/GenBank/DDBJ whole genome shotgun (WGS) entry which is preliminary data.</text>
</comment>
<dbReference type="InterPro" id="IPR011050">
    <property type="entry name" value="Pectin_lyase_fold/virulence"/>
</dbReference>
<reference evidence="2 3" key="1">
    <citation type="submission" date="2020-08" db="EMBL/GenBank/DDBJ databases">
        <title>Genome public.</title>
        <authorList>
            <person name="Liu C."/>
            <person name="Sun Q."/>
        </authorList>
    </citation>
    <scope>NUCLEOTIDE SEQUENCE [LARGE SCALE GENOMIC DNA]</scope>
    <source>
        <strain evidence="2 3">BX3</strain>
    </source>
</reference>
<dbReference type="InterPro" id="IPR006626">
    <property type="entry name" value="PbH1"/>
</dbReference>
<gene>
    <name evidence="2" type="ORF">H8700_10420</name>
</gene>
<dbReference type="Proteomes" id="UP000637513">
    <property type="component" value="Unassembled WGS sequence"/>
</dbReference>
<proteinExistence type="predicted"/>